<dbReference type="EMBL" id="ML769729">
    <property type="protein sequence ID" value="KAE9388731.1"/>
    <property type="molecule type" value="Genomic_DNA"/>
</dbReference>
<keyword evidence="3" id="KW-1185">Reference proteome</keyword>
<name>A0A6A4GSK4_9AGAR</name>
<dbReference type="PANTHER" id="PTHR46791:SF5">
    <property type="entry name" value="CLR5 DOMAIN-CONTAINING PROTEIN-RELATED"/>
    <property type="match status" value="1"/>
</dbReference>
<reference evidence="2" key="1">
    <citation type="journal article" date="2019" name="Environ. Microbiol.">
        <title>Fungal ecological strategies reflected in gene transcription - a case study of two litter decomposers.</title>
        <authorList>
            <person name="Barbi F."/>
            <person name="Kohler A."/>
            <person name="Barry K."/>
            <person name="Baskaran P."/>
            <person name="Daum C."/>
            <person name="Fauchery L."/>
            <person name="Ihrmark K."/>
            <person name="Kuo A."/>
            <person name="LaButti K."/>
            <person name="Lipzen A."/>
            <person name="Morin E."/>
            <person name="Grigoriev I.V."/>
            <person name="Henrissat B."/>
            <person name="Lindahl B."/>
            <person name="Martin F."/>
        </authorList>
    </citation>
    <scope>NUCLEOTIDE SEQUENCE</scope>
    <source>
        <strain evidence="2">JB14</strain>
    </source>
</reference>
<evidence type="ECO:0000313" key="2">
    <source>
        <dbReference type="EMBL" id="KAE9388731.1"/>
    </source>
</evidence>
<feature type="region of interest" description="Disordered" evidence="1">
    <location>
        <begin position="74"/>
        <end position="95"/>
    </location>
</feature>
<gene>
    <name evidence="2" type="ORF">BT96DRAFT_1003909</name>
</gene>
<proteinExistence type="predicted"/>
<sequence length="282" mass="31889">MNFVNNITNLGRPLLRLTTKKVMLSSWSRFGQDINDFSASVSQYSCVFPDQSEWQTLRTNLKLILLDIHSLHDEGTEQSHHGRPTIVSSEQTGRPGRPCTVINRDFLSWAYTQRTTSGISQFLGLSCNTVRQSLLDYGLAPSGANPFPSNTNDAEVEGDILNPAPSNAHTQEELPAEVRNVASSIASSSGYLSNISDEDLDRLVRELHPHYPRAGIQILDGMLRNLGHILPRERIQQSLIQVDPVHQVFERIRIRRRRYNVPGPNSLWHHDGHHHEFSEPFD</sequence>
<protein>
    <submittedName>
        <fullName evidence="2">Uncharacterized protein</fullName>
    </submittedName>
</protein>
<evidence type="ECO:0000256" key="1">
    <source>
        <dbReference type="SAM" id="MobiDB-lite"/>
    </source>
</evidence>
<dbReference type="PANTHER" id="PTHR46791">
    <property type="entry name" value="EXPRESSED PROTEIN"/>
    <property type="match status" value="1"/>
</dbReference>
<evidence type="ECO:0000313" key="3">
    <source>
        <dbReference type="Proteomes" id="UP000799118"/>
    </source>
</evidence>
<organism evidence="2 3">
    <name type="scientific">Gymnopus androsaceus JB14</name>
    <dbReference type="NCBI Taxonomy" id="1447944"/>
    <lineage>
        <taxon>Eukaryota</taxon>
        <taxon>Fungi</taxon>
        <taxon>Dikarya</taxon>
        <taxon>Basidiomycota</taxon>
        <taxon>Agaricomycotina</taxon>
        <taxon>Agaricomycetes</taxon>
        <taxon>Agaricomycetidae</taxon>
        <taxon>Agaricales</taxon>
        <taxon>Marasmiineae</taxon>
        <taxon>Omphalotaceae</taxon>
        <taxon>Gymnopus</taxon>
    </lineage>
</organism>
<dbReference type="AlphaFoldDB" id="A0A6A4GSK4"/>
<accession>A0A6A4GSK4</accession>
<dbReference type="OrthoDB" id="2686689at2759"/>
<dbReference type="Proteomes" id="UP000799118">
    <property type="component" value="Unassembled WGS sequence"/>
</dbReference>